<proteinExistence type="predicted"/>
<evidence type="ECO:0000313" key="2">
    <source>
        <dbReference type="Proteomes" id="UP001062846"/>
    </source>
</evidence>
<protein>
    <submittedName>
        <fullName evidence="1">Uncharacterized protein</fullName>
    </submittedName>
</protein>
<sequence>MKLSRDGLLSPPSTSATCGSGEKPTDATIHACRPTKERDELVRKGILTPFHKLKGFERRIQTAGPSNMHNVSEEDNKSDDLASTSISRAVRSMSEAVQARPTTKLLNSESRPKLEAPTHPFQRLRTPLKVPRSPEKETDTNKGTLRKRKRPLPRKKWRKLASKFFSCTVLLQVL</sequence>
<accession>A0ACC0NCN9</accession>
<gene>
    <name evidence="1" type="ORF">RHMOL_Rhmol06G0151900</name>
</gene>
<organism evidence="1 2">
    <name type="scientific">Rhododendron molle</name>
    <name type="common">Chinese azalea</name>
    <name type="synonym">Azalea mollis</name>
    <dbReference type="NCBI Taxonomy" id="49168"/>
    <lineage>
        <taxon>Eukaryota</taxon>
        <taxon>Viridiplantae</taxon>
        <taxon>Streptophyta</taxon>
        <taxon>Embryophyta</taxon>
        <taxon>Tracheophyta</taxon>
        <taxon>Spermatophyta</taxon>
        <taxon>Magnoliopsida</taxon>
        <taxon>eudicotyledons</taxon>
        <taxon>Gunneridae</taxon>
        <taxon>Pentapetalae</taxon>
        <taxon>asterids</taxon>
        <taxon>Ericales</taxon>
        <taxon>Ericaceae</taxon>
        <taxon>Ericoideae</taxon>
        <taxon>Rhodoreae</taxon>
        <taxon>Rhododendron</taxon>
    </lineage>
</organism>
<dbReference type="EMBL" id="CM046393">
    <property type="protein sequence ID" value="KAI8551015.1"/>
    <property type="molecule type" value="Genomic_DNA"/>
</dbReference>
<dbReference type="Proteomes" id="UP001062846">
    <property type="component" value="Chromosome 6"/>
</dbReference>
<evidence type="ECO:0000313" key="1">
    <source>
        <dbReference type="EMBL" id="KAI8551015.1"/>
    </source>
</evidence>
<keyword evidence="2" id="KW-1185">Reference proteome</keyword>
<reference evidence="1" key="1">
    <citation type="submission" date="2022-02" db="EMBL/GenBank/DDBJ databases">
        <title>Plant Genome Project.</title>
        <authorList>
            <person name="Zhang R.-G."/>
        </authorList>
    </citation>
    <scope>NUCLEOTIDE SEQUENCE</scope>
    <source>
        <strain evidence="1">AT1</strain>
    </source>
</reference>
<comment type="caution">
    <text evidence="1">The sequence shown here is derived from an EMBL/GenBank/DDBJ whole genome shotgun (WGS) entry which is preliminary data.</text>
</comment>
<name>A0ACC0NCN9_RHOML</name>